<keyword evidence="1" id="KW-1133">Transmembrane helix</keyword>
<accession>A0A813RZE0</accession>
<gene>
    <name evidence="2" type="ORF">EDS130_LOCUS4176</name>
</gene>
<dbReference type="AlphaFoldDB" id="A0A813RZE0"/>
<organism evidence="2 3">
    <name type="scientific">Adineta ricciae</name>
    <name type="common">Rotifer</name>
    <dbReference type="NCBI Taxonomy" id="249248"/>
    <lineage>
        <taxon>Eukaryota</taxon>
        <taxon>Metazoa</taxon>
        <taxon>Spiralia</taxon>
        <taxon>Gnathifera</taxon>
        <taxon>Rotifera</taxon>
        <taxon>Eurotatoria</taxon>
        <taxon>Bdelloidea</taxon>
        <taxon>Adinetida</taxon>
        <taxon>Adinetidae</taxon>
        <taxon>Adineta</taxon>
    </lineage>
</organism>
<evidence type="ECO:0000256" key="1">
    <source>
        <dbReference type="SAM" id="Phobius"/>
    </source>
</evidence>
<keyword evidence="1" id="KW-0812">Transmembrane</keyword>
<evidence type="ECO:0000313" key="2">
    <source>
        <dbReference type="EMBL" id="CAF0787702.1"/>
    </source>
</evidence>
<evidence type="ECO:0000313" key="3">
    <source>
        <dbReference type="Proteomes" id="UP000663852"/>
    </source>
</evidence>
<keyword evidence="1" id="KW-0472">Membrane</keyword>
<comment type="caution">
    <text evidence="2">The sequence shown here is derived from an EMBL/GenBank/DDBJ whole genome shotgun (WGS) entry which is preliminary data.</text>
</comment>
<protein>
    <submittedName>
        <fullName evidence="2">Uncharacterized protein</fullName>
    </submittedName>
</protein>
<proteinExistence type="predicted"/>
<dbReference type="Proteomes" id="UP000663852">
    <property type="component" value="Unassembled WGS sequence"/>
</dbReference>
<feature type="transmembrane region" description="Helical" evidence="1">
    <location>
        <begin position="74"/>
        <end position="94"/>
    </location>
</feature>
<feature type="transmembrane region" description="Helical" evidence="1">
    <location>
        <begin position="412"/>
        <end position="439"/>
    </location>
</feature>
<dbReference type="EMBL" id="CAJNOJ010000011">
    <property type="protein sequence ID" value="CAF0787702.1"/>
    <property type="molecule type" value="Genomic_DNA"/>
</dbReference>
<reference evidence="2" key="1">
    <citation type="submission" date="2021-02" db="EMBL/GenBank/DDBJ databases">
        <authorList>
            <person name="Nowell W R."/>
        </authorList>
    </citation>
    <scope>NUCLEOTIDE SEQUENCE</scope>
</reference>
<sequence length="458" mass="52115">MVSLLVETSYINQSVQLQIQHYGQSFVVGNMMNTRTETSGFCNNCIHFLSNYNLFPSTPASTNKRELFVQQFSTVVYILLSICALTLPCVYVLYCVNTEPLYVQTMGSISLDQYYQLQSHSPTSLHCKCSKPLIAYKSFVKMEFHFYEICSSYFITDDWIKLLAINSRASLFDNDFRKTAAQTFQALQMFCTWSKTLAAHQIEQINANEYNAAEMSSPADFQIDIALELDRLRLSTKTSFKFSLDMIRKTTHINGLFSALKTNYALNNTSVTIAPQSYNDCDCSLSSYCTQQALMYSGPHVTQSINIPGFYHGCTIIEGLFRSDLRCLYDRSCLILFLSRLTFPAQGVHWKFPKPLSRILPHNNVSVEILVDTLMVESWYSAISYGDYFEQCNPTCSYLTLENKWKYNTVGIIFIVSLIIGSILPVLKLIISMITNLILFCIRRAPNQVAPVMATIHT</sequence>
<name>A0A813RZE0_ADIRI</name>